<organism evidence="1 2">
    <name type="scientific">Gordonibacter faecis</name>
    <dbReference type="NCBI Taxonomy" id="3047475"/>
    <lineage>
        <taxon>Bacteria</taxon>
        <taxon>Bacillati</taxon>
        <taxon>Actinomycetota</taxon>
        <taxon>Coriobacteriia</taxon>
        <taxon>Eggerthellales</taxon>
        <taxon>Eggerthellaceae</taxon>
        <taxon>Gordonibacter</taxon>
    </lineage>
</organism>
<gene>
    <name evidence="1" type="ORF">QNJ86_01835</name>
</gene>
<name>A0ABT7DJW1_9ACTN</name>
<reference evidence="1 2" key="1">
    <citation type="submission" date="2023-05" db="EMBL/GenBank/DDBJ databases">
        <title>Gordonibacter KGMB12511T sp. nov., isolated from faeces of healthy Korean.</title>
        <authorList>
            <person name="Kim H.S."/>
            <person name="Kim J.-S."/>
            <person name="Suh M.K."/>
            <person name="Eom M.K."/>
            <person name="Do H.E."/>
            <person name="Lee J.-S."/>
        </authorList>
    </citation>
    <scope>NUCLEOTIDE SEQUENCE [LARGE SCALE GENOMIC DNA]</scope>
    <source>
        <strain evidence="1 2">KGMB12511</strain>
    </source>
</reference>
<dbReference type="Proteomes" id="UP001232750">
    <property type="component" value="Unassembled WGS sequence"/>
</dbReference>
<evidence type="ECO:0000313" key="2">
    <source>
        <dbReference type="Proteomes" id="UP001232750"/>
    </source>
</evidence>
<proteinExistence type="predicted"/>
<comment type="caution">
    <text evidence="1">The sequence shown here is derived from an EMBL/GenBank/DDBJ whole genome shotgun (WGS) entry which is preliminary data.</text>
</comment>
<protein>
    <submittedName>
        <fullName evidence="1">Uncharacterized protein</fullName>
    </submittedName>
</protein>
<evidence type="ECO:0000313" key="1">
    <source>
        <dbReference type="EMBL" id="MDJ1649532.1"/>
    </source>
</evidence>
<sequence>MEKEIRRIGFDESIGQMIASFKADYHRDSNSISFVYEPLDRAIDDVNADLGSYI</sequence>
<accession>A0ABT7DJW1</accession>
<dbReference type="EMBL" id="JASJEU010000003">
    <property type="protein sequence ID" value="MDJ1649532.1"/>
    <property type="molecule type" value="Genomic_DNA"/>
</dbReference>
<dbReference type="RefSeq" id="WP_283830864.1">
    <property type="nucleotide sequence ID" value="NZ_JASJEU010000003.1"/>
</dbReference>
<keyword evidence="2" id="KW-1185">Reference proteome</keyword>